<dbReference type="PANTHER" id="PTHR38326:SF1">
    <property type="entry name" value="CHROMOSOME 11 OPEN READING FRAME 97"/>
    <property type="match status" value="1"/>
</dbReference>
<name>A0ABQ7T624_PHRPL</name>
<gene>
    <name evidence="1" type="ORF">JD844_033416</name>
</gene>
<keyword evidence="2" id="KW-1185">Reference proteome</keyword>
<evidence type="ECO:0000313" key="2">
    <source>
        <dbReference type="Proteomes" id="UP000826234"/>
    </source>
</evidence>
<dbReference type="PANTHER" id="PTHR38326">
    <property type="entry name" value="CHROMOSOME 11 OPEN READING FRAME 97"/>
    <property type="match status" value="1"/>
</dbReference>
<evidence type="ECO:0000313" key="1">
    <source>
        <dbReference type="EMBL" id="KAH0625195.1"/>
    </source>
</evidence>
<comment type="caution">
    <text evidence="1">The sequence shown here is derived from an EMBL/GenBank/DDBJ whole genome shotgun (WGS) entry which is preliminary data.</text>
</comment>
<accession>A0ABQ7T624</accession>
<dbReference type="EMBL" id="JAIPUX010001232">
    <property type="protein sequence ID" value="KAH0625195.1"/>
    <property type="molecule type" value="Genomic_DNA"/>
</dbReference>
<proteinExistence type="predicted"/>
<dbReference type="InterPro" id="IPR040429">
    <property type="entry name" value="C11orf97-like"/>
</dbReference>
<sequence>MKPGKKFIYVEPPRRVKEVLEEELYFRRDECRIKHPSEVALEGIWNLKRNFPVGSFQPTLQNQNSLLSQPKYYSRHAAIRR</sequence>
<protein>
    <submittedName>
        <fullName evidence="1">Uncharacterized protein</fullName>
    </submittedName>
</protein>
<reference evidence="1 2" key="1">
    <citation type="journal article" date="2022" name="Gigascience">
        <title>A chromosome-level genome assembly and annotation of the desert horned lizard, Phrynosoma platyrhinos, provides insight into chromosomal rearrangements among reptiles.</title>
        <authorList>
            <person name="Koochekian N."/>
            <person name="Ascanio A."/>
            <person name="Farleigh K."/>
            <person name="Card D.C."/>
            <person name="Schield D.R."/>
            <person name="Castoe T.A."/>
            <person name="Jezkova T."/>
        </authorList>
    </citation>
    <scope>NUCLEOTIDE SEQUENCE [LARGE SCALE GENOMIC DNA]</scope>
    <source>
        <strain evidence="1">NK-2021</strain>
    </source>
</reference>
<organism evidence="1 2">
    <name type="scientific">Phrynosoma platyrhinos</name>
    <name type="common">Desert horned lizard</name>
    <dbReference type="NCBI Taxonomy" id="52577"/>
    <lineage>
        <taxon>Eukaryota</taxon>
        <taxon>Metazoa</taxon>
        <taxon>Chordata</taxon>
        <taxon>Craniata</taxon>
        <taxon>Vertebrata</taxon>
        <taxon>Euteleostomi</taxon>
        <taxon>Lepidosauria</taxon>
        <taxon>Squamata</taxon>
        <taxon>Bifurcata</taxon>
        <taxon>Unidentata</taxon>
        <taxon>Episquamata</taxon>
        <taxon>Toxicofera</taxon>
        <taxon>Iguania</taxon>
        <taxon>Phrynosomatidae</taxon>
        <taxon>Phrynosomatinae</taxon>
        <taxon>Phrynosoma</taxon>
    </lineage>
</organism>
<dbReference type="Proteomes" id="UP000826234">
    <property type="component" value="Unassembled WGS sequence"/>
</dbReference>